<keyword evidence="2 5" id="KW-0812">Transmembrane</keyword>
<dbReference type="GO" id="GO:0016020">
    <property type="term" value="C:membrane"/>
    <property type="evidence" value="ECO:0007669"/>
    <property type="project" value="UniProtKB-SubCell"/>
</dbReference>
<comment type="caution">
    <text evidence="7">The sequence shown here is derived from an EMBL/GenBank/DDBJ whole genome shotgun (WGS) entry which is preliminary data.</text>
</comment>
<protein>
    <recommendedName>
        <fullName evidence="6">Integral membrane bound transporter domain-containing protein</fullName>
    </recommendedName>
</protein>
<reference evidence="7 8" key="1">
    <citation type="submission" date="2017-05" db="EMBL/GenBank/DDBJ databases">
        <title>The Genome Sequence of Candida krusei Ckrusei653.</title>
        <authorList>
            <person name="Cuomo C."/>
            <person name="Forche A."/>
            <person name="Young S."/>
            <person name="Abouelleil A."/>
            <person name="Cao P."/>
            <person name="Chapman S."/>
            <person name="Cusick C."/>
            <person name="Shea T."/>
            <person name="Nusbaum C."/>
            <person name="Birren B."/>
        </authorList>
    </citation>
    <scope>NUCLEOTIDE SEQUENCE [LARGE SCALE GENOMIC DNA]</scope>
    <source>
        <strain evidence="7 8">Ckrusei653</strain>
    </source>
</reference>
<feature type="transmembrane region" description="Helical" evidence="5">
    <location>
        <begin position="253"/>
        <end position="275"/>
    </location>
</feature>
<keyword evidence="3 5" id="KW-1133">Transmembrane helix</keyword>
<feature type="transmembrane region" description="Helical" evidence="5">
    <location>
        <begin position="189"/>
        <end position="208"/>
    </location>
</feature>
<dbReference type="InterPro" id="IPR049453">
    <property type="entry name" value="Memb_transporter_dom"/>
</dbReference>
<dbReference type="Pfam" id="PF13515">
    <property type="entry name" value="FUSC_2"/>
    <property type="match status" value="1"/>
</dbReference>
<sequence length="994" mass="112468">MSSATSSDDIEDVTDFTITSIHEDAPRGALNRTKSTASFLQAPKRKSSVILATTGQKIQRSYSSYNCTDNDNNLPRQEQQINIQEAINRENSLLAYIRSLFTRPIFKSSFAYLIASLFVYSPTISNMLGTSDSKHLTCTVVVYFHPSRSVGSMLQALLFVSYSLFFGIGVSVFVFTCISLTSIDNDSSFIVVPTVLLVSVSLGMISFWKHRVTKPTFNTASSLAAILIISCVIKVYSRMLDTSDKVTIPWEKIASIISCVLCGCLISVVVCFTLWRKWAKKELAIAVGKASLEIGKTMSILCDSFLSIDNTGEEFVKRRSEITNTFKTLKAQIGKLDGLLEESMFECCSQGREQEYKLYKGLVYSCKRLLADLGGLRRSLEFKWELVEYYEELRGNDDQISDEAMQRTEQSAAASDIDHREVEKPEELINLFIYHLGPSAKSFVFTMNQILGGKFYDEEDTINNTATQYMHSLEIAKELYEFHQTEAIDSLYKQDIFAKHEGMDEKINQEEVAATCANFSFSVTQMSIELENYLNLMISLYDYKESPKRSYSFLKFWKRDAYSHADAERSQLIPIELDTEKKSFGYSIWKMLKFTRGVDFQFGFRVGLGALILASLAFLDSTRHIFNEWRGEWALVTYCIIMNKSLGGTAMTVKWRFLGTFIGAFLAYWVWQLFFPVVSIMAVSGFLVSLPCFDIILNWKANNAFGRFILLTYNLTVLYSYTMSLSGIPNDGNDWEGGGDPIIWEIAFHRYFGVSLGVIWALLITMTLFPVTARGRIKRGLSVLWLRMGLIWRRGALNSHLDEYQQKKLDGLRGLKVCHSIMGELRTLLKQAPMELRLKGAFPTEIYTKLMDGTEGVLDAYENLNSIVDVDPILSPIEGVVLDNLNEEITELQNRVFSMFYMLASALKLGLPLAGDPASTENAMLKLLSKLADVRKTVEARKEVGKSAGLKNTDFVLFYSYCLVTNFIVNELTSLMEELIHLYGQLDEESVQFI</sequence>
<comment type="subcellular location">
    <subcellularLocation>
        <location evidence="1">Membrane</location>
        <topology evidence="1">Multi-pass membrane protein</topology>
    </subcellularLocation>
</comment>
<evidence type="ECO:0000256" key="4">
    <source>
        <dbReference type="ARBA" id="ARBA00023136"/>
    </source>
</evidence>
<evidence type="ECO:0000256" key="1">
    <source>
        <dbReference type="ARBA" id="ARBA00004141"/>
    </source>
</evidence>
<evidence type="ECO:0000256" key="2">
    <source>
        <dbReference type="ARBA" id="ARBA00022692"/>
    </source>
</evidence>
<dbReference type="AlphaFoldDB" id="A0A1Z8JS05"/>
<dbReference type="EMBL" id="NHMM01000002">
    <property type="protein sequence ID" value="OUT23341.1"/>
    <property type="molecule type" value="Genomic_DNA"/>
</dbReference>
<gene>
    <name evidence="7" type="ORF">CAS74_001659</name>
</gene>
<feature type="transmembrane region" description="Helical" evidence="5">
    <location>
        <begin position="677"/>
        <end position="696"/>
    </location>
</feature>
<name>A0A1Z8JS05_PICKU</name>
<proteinExistence type="predicted"/>
<evidence type="ECO:0000313" key="7">
    <source>
        <dbReference type="EMBL" id="OUT23341.1"/>
    </source>
</evidence>
<accession>A0A1Z8JS05</accession>
<feature type="transmembrane region" description="Helical" evidence="5">
    <location>
        <begin position="220"/>
        <end position="237"/>
    </location>
</feature>
<dbReference type="Proteomes" id="UP000195871">
    <property type="component" value="Unassembled WGS sequence"/>
</dbReference>
<dbReference type="VEuPathDB" id="FungiDB:C5L36_0A04510"/>
<feature type="transmembrane region" description="Helical" evidence="5">
    <location>
        <begin position="708"/>
        <end position="728"/>
    </location>
</feature>
<keyword evidence="4 5" id="KW-0472">Membrane</keyword>
<evidence type="ECO:0000313" key="8">
    <source>
        <dbReference type="Proteomes" id="UP000195871"/>
    </source>
</evidence>
<evidence type="ECO:0000256" key="5">
    <source>
        <dbReference type="SAM" id="Phobius"/>
    </source>
</evidence>
<dbReference type="PANTHER" id="PTHR47804">
    <property type="entry name" value="60S RIBOSOMAL PROTEIN L19"/>
    <property type="match status" value="1"/>
</dbReference>
<feature type="transmembrane region" description="Helical" evidence="5">
    <location>
        <begin position="748"/>
        <end position="769"/>
    </location>
</feature>
<evidence type="ECO:0000256" key="3">
    <source>
        <dbReference type="ARBA" id="ARBA00022989"/>
    </source>
</evidence>
<feature type="domain" description="Integral membrane bound transporter" evidence="6">
    <location>
        <begin position="624"/>
        <end position="764"/>
    </location>
</feature>
<feature type="transmembrane region" description="Helical" evidence="5">
    <location>
        <begin position="156"/>
        <end position="183"/>
    </location>
</feature>
<organism evidence="7 8">
    <name type="scientific">Pichia kudriavzevii</name>
    <name type="common">Yeast</name>
    <name type="synonym">Issatchenkia orientalis</name>
    <dbReference type="NCBI Taxonomy" id="4909"/>
    <lineage>
        <taxon>Eukaryota</taxon>
        <taxon>Fungi</taxon>
        <taxon>Dikarya</taxon>
        <taxon>Ascomycota</taxon>
        <taxon>Saccharomycotina</taxon>
        <taxon>Pichiomycetes</taxon>
        <taxon>Pichiales</taxon>
        <taxon>Pichiaceae</taxon>
        <taxon>Pichia</taxon>
    </lineage>
</organism>
<dbReference type="PANTHER" id="PTHR47804:SF1">
    <property type="entry name" value="DUF2421 DOMAIN-CONTAINING PROTEIN"/>
    <property type="match status" value="1"/>
</dbReference>
<dbReference type="InterPro" id="IPR052430">
    <property type="entry name" value="IVT-Associated"/>
</dbReference>
<evidence type="ECO:0000259" key="6">
    <source>
        <dbReference type="Pfam" id="PF13515"/>
    </source>
</evidence>